<proteinExistence type="predicted"/>
<name>A0A0G1JJ09_9BACT</name>
<comment type="caution">
    <text evidence="2">The sequence shown here is derived from an EMBL/GenBank/DDBJ whole genome shotgun (WGS) entry which is preliminary data.</text>
</comment>
<keyword evidence="1" id="KW-0732">Signal</keyword>
<dbReference type="PATRIC" id="fig|1619000.3.peg.367"/>
<feature type="chain" id="PRO_5002538003" description="Curculin domain protein (Mannose-binding) lectin" evidence="1">
    <location>
        <begin position="27"/>
        <end position="470"/>
    </location>
</feature>
<evidence type="ECO:0008006" key="4">
    <source>
        <dbReference type="Google" id="ProtNLM"/>
    </source>
</evidence>
<protein>
    <recommendedName>
        <fullName evidence="4">Curculin domain protein (Mannose-binding) lectin</fullName>
    </recommendedName>
</protein>
<evidence type="ECO:0000313" key="2">
    <source>
        <dbReference type="EMBL" id="KKT71383.1"/>
    </source>
</evidence>
<feature type="signal peptide" evidence="1">
    <location>
        <begin position="1"/>
        <end position="26"/>
    </location>
</feature>
<reference evidence="2 3" key="1">
    <citation type="journal article" date="2015" name="Nature">
        <title>rRNA introns, odd ribosomes, and small enigmatic genomes across a large radiation of phyla.</title>
        <authorList>
            <person name="Brown C.T."/>
            <person name="Hug L.A."/>
            <person name="Thomas B.C."/>
            <person name="Sharon I."/>
            <person name="Castelle C.J."/>
            <person name="Singh A."/>
            <person name="Wilkins M.J."/>
            <person name="Williams K.H."/>
            <person name="Banfield J.F."/>
        </authorList>
    </citation>
    <scope>NUCLEOTIDE SEQUENCE [LARGE SCALE GENOMIC DNA]</scope>
</reference>
<dbReference type="AlphaFoldDB" id="A0A0G1JJ09"/>
<accession>A0A0G1JJ09</accession>
<sequence length="470" mass="52358">MKRPFVSKIIAWLLAFSLFVPSLALATSFNPNYLISDEEFTDSFSMELGEIQTFLEKGYLAEYRTEDLDGKVRYASDIIWRTAQNNGVNPKVILVMLQKEQGLITDDTPTQDQLDWALGYGVCDSCTHADSAIQRWRGFAKQINSTTLQFTEGYFLDLEEDGETVMGYAPGVACTIDGTTVVPANNATAALYTYTPHLTGNRNFATIWQTWFARNYPTGSLLQDTETGGVWLIQYGERRPITSRAALLSRFNEDLIIPVSQTELESYSVGRSISLPNYSLLHTADGGIYLLVDDAVRHIDSMEAFRAIGFSTDDLVEVTTEELLAYETGQPITDETIYPQGALIQDPYSGGVYYVENNTKHAIYSREILTARFGNKAIVPAKVDELWSYDTGAPVKFNDGTLVGATGQSTVYLISEGARRPIVSETVFLGFGFKWENVIWTNENSLNLHPLGEVLDKIGFTENLQEASRP</sequence>
<organism evidence="2 3">
    <name type="scientific">Candidatus Uhrbacteria bacterium GW2011_GWF2_44_350</name>
    <dbReference type="NCBI Taxonomy" id="1619000"/>
    <lineage>
        <taxon>Bacteria</taxon>
        <taxon>Candidatus Uhriibacteriota</taxon>
    </lineage>
</organism>
<gene>
    <name evidence="2" type="ORF">UW63_C0018G0018</name>
</gene>
<evidence type="ECO:0000256" key="1">
    <source>
        <dbReference type="SAM" id="SignalP"/>
    </source>
</evidence>
<evidence type="ECO:0000313" key="3">
    <source>
        <dbReference type="Proteomes" id="UP000034154"/>
    </source>
</evidence>
<dbReference type="Proteomes" id="UP000034154">
    <property type="component" value="Unassembled WGS sequence"/>
</dbReference>
<dbReference type="EMBL" id="LCJB01000018">
    <property type="protein sequence ID" value="KKT71383.1"/>
    <property type="molecule type" value="Genomic_DNA"/>
</dbReference>